<protein>
    <submittedName>
        <fullName evidence="1">Uncharacterized protein</fullName>
    </submittedName>
</protein>
<keyword evidence="2" id="KW-1185">Reference proteome</keyword>
<gene>
    <name evidence="1" type="ORF">H5410_053890</name>
</gene>
<name>A0A9J5X680_SOLCO</name>
<evidence type="ECO:0000313" key="1">
    <source>
        <dbReference type="EMBL" id="KAG5583263.1"/>
    </source>
</evidence>
<sequence length="96" mass="11763">MLYEKLKEWNEENRGSRKQEEIPNTLSALESTKDQWSLTGEEMLQKVHLVMEHEENFKKEHIAWRRRSRKTGDKNTKYFHRMAIAHKRFNPLMSYR</sequence>
<dbReference type="OrthoDB" id="1906115at2759"/>
<organism evidence="1 2">
    <name type="scientific">Solanum commersonii</name>
    <name type="common">Commerson's wild potato</name>
    <name type="synonym">Commerson's nightshade</name>
    <dbReference type="NCBI Taxonomy" id="4109"/>
    <lineage>
        <taxon>Eukaryota</taxon>
        <taxon>Viridiplantae</taxon>
        <taxon>Streptophyta</taxon>
        <taxon>Embryophyta</taxon>
        <taxon>Tracheophyta</taxon>
        <taxon>Spermatophyta</taxon>
        <taxon>Magnoliopsida</taxon>
        <taxon>eudicotyledons</taxon>
        <taxon>Gunneridae</taxon>
        <taxon>Pentapetalae</taxon>
        <taxon>asterids</taxon>
        <taxon>lamiids</taxon>
        <taxon>Solanales</taxon>
        <taxon>Solanaceae</taxon>
        <taxon>Solanoideae</taxon>
        <taxon>Solaneae</taxon>
        <taxon>Solanum</taxon>
    </lineage>
</organism>
<dbReference type="Proteomes" id="UP000824120">
    <property type="component" value="Chromosome 10"/>
</dbReference>
<proteinExistence type="predicted"/>
<comment type="caution">
    <text evidence="1">The sequence shown here is derived from an EMBL/GenBank/DDBJ whole genome shotgun (WGS) entry which is preliminary data.</text>
</comment>
<dbReference type="AlphaFoldDB" id="A0A9J5X680"/>
<evidence type="ECO:0000313" key="2">
    <source>
        <dbReference type="Proteomes" id="UP000824120"/>
    </source>
</evidence>
<reference evidence="1 2" key="1">
    <citation type="submission" date="2020-09" db="EMBL/GenBank/DDBJ databases">
        <title>De no assembly of potato wild relative species, Solanum commersonii.</title>
        <authorList>
            <person name="Cho K."/>
        </authorList>
    </citation>
    <scope>NUCLEOTIDE SEQUENCE [LARGE SCALE GENOMIC DNA]</scope>
    <source>
        <strain evidence="1">LZ3.2</strain>
        <tissue evidence="1">Leaf</tissue>
    </source>
</reference>
<dbReference type="EMBL" id="JACXVP010000010">
    <property type="protein sequence ID" value="KAG5583263.1"/>
    <property type="molecule type" value="Genomic_DNA"/>
</dbReference>
<accession>A0A9J5X680</accession>